<dbReference type="InterPro" id="IPR036737">
    <property type="entry name" value="OmpA-like_sf"/>
</dbReference>
<protein>
    <recommendedName>
        <fullName evidence="2">OmpA-like domain-containing protein</fullName>
    </recommendedName>
</protein>
<dbReference type="Proteomes" id="UP000094802">
    <property type="component" value="Unassembled WGS sequence"/>
</dbReference>
<name>A0A1E5FYE4_VIBSP</name>
<evidence type="ECO:0000313" key="4">
    <source>
        <dbReference type="Proteomes" id="UP000094802"/>
    </source>
</evidence>
<evidence type="ECO:0000256" key="1">
    <source>
        <dbReference type="PROSITE-ProRule" id="PRU00473"/>
    </source>
</evidence>
<reference evidence="3 4" key="1">
    <citation type="journal article" date="2012" name="Science">
        <title>Ecological populations of bacteria act as socially cohesive units of antibiotic production and resistance.</title>
        <authorList>
            <person name="Cordero O.X."/>
            <person name="Wildschutte H."/>
            <person name="Kirkup B."/>
            <person name="Proehl S."/>
            <person name="Ngo L."/>
            <person name="Hussain F."/>
            <person name="Le Roux F."/>
            <person name="Mincer T."/>
            <person name="Polz M.F."/>
        </authorList>
    </citation>
    <scope>NUCLEOTIDE SEQUENCE [LARGE SCALE GENOMIC DNA]</scope>
    <source>
        <strain evidence="3 4">12E03</strain>
    </source>
</reference>
<keyword evidence="1" id="KW-0472">Membrane</keyword>
<dbReference type="OrthoDB" id="6454121at2"/>
<dbReference type="SUPFAM" id="SSF103088">
    <property type="entry name" value="OmpA-like"/>
    <property type="match status" value="1"/>
</dbReference>
<dbReference type="Pfam" id="PF00691">
    <property type="entry name" value="OmpA"/>
    <property type="match status" value="1"/>
</dbReference>
<evidence type="ECO:0000313" key="3">
    <source>
        <dbReference type="EMBL" id="OEF95458.1"/>
    </source>
</evidence>
<sequence length="252" mass="28712">MNNLNKISLPLVGVIMLSACSNQVRDDNLILDYDWKPDVYNLVIANVADADNLRFWVRRAPEYAEGSPHQRACVEVAQPTEANRFYIANLNTYGLTEVKSCSENYLAVNNLVEPERSQAFDGEQWRTVYGISKSELNHSSLLLKFENLFPVNEFSLTRKARNSLIAVLTELQKWPVQSVTIYGVADSSGTYSTNRTLADQRAKVTREFLIEEGLRYVPVHIRGSVENGLDTAQQRVGQRRFMIEVKLKKHEK</sequence>
<dbReference type="RefSeq" id="WP_019824571.1">
    <property type="nucleotide sequence ID" value="NZ_AJZD02000003.1"/>
</dbReference>
<dbReference type="InterPro" id="IPR006665">
    <property type="entry name" value="OmpA-like"/>
</dbReference>
<comment type="caution">
    <text evidence="3">The sequence shown here is derived from an EMBL/GenBank/DDBJ whole genome shotgun (WGS) entry which is preliminary data.</text>
</comment>
<dbReference type="EMBL" id="AJZD02000003">
    <property type="protein sequence ID" value="OEF95458.1"/>
    <property type="molecule type" value="Genomic_DNA"/>
</dbReference>
<dbReference type="GO" id="GO:0016020">
    <property type="term" value="C:membrane"/>
    <property type="evidence" value="ECO:0007669"/>
    <property type="project" value="UniProtKB-UniRule"/>
</dbReference>
<dbReference type="PROSITE" id="PS51257">
    <property type="entry name" value="PROKAR_LIPOPROTEIN"/>
    <property type="match status" value="1"/>
</dbReference>
<dbReference type="PROSITE" id="PS51123">
    <property type="entry name" value="OMPA_2"/>
    <property type="match status" value="1"/>
</dbReference>
<dbReference type="Gene3D" id="3.30.1330.60">
    <property type="entry name" value="OmpA-like domain"/>
    <property type="match status" value="1"/>
</dbReference>
<evidence type="ECO:0000259" key="2">
    <source>
        <dbReference type="PROSITE" id="PS51123"/>
    </source>
</evidence>
<gene>
    <name evidence="3" type="ORF">A142_02525</name>
</gene>
<dbReference type="AlphaFoldDB" id="A0A1E5FYE4"/>
<accession>A0A1E5FYE4</accession>
<organism evidence="3 4">
    <name type="scientific">Vibrio splendidus 12E03</name>
    <dbReference type="NCBI Taxonomy" id="1191305"/>
    <lineage>
        <taxon>Bacteria</taxon>
        <taxon>Pseudomonadati</taxon>
        <taxon>Pseudomonadota</taxon>
        <taxon>Gammaproteobacteria</taxon>
        <taxon>Vibrionales</taxon>
        <taxon>Vibrionaceae</taxon>
        <taxon>Vibrio</taxon>
    </lineage>
</organism>
<feature type="domain" description="OmpA-like" evidence="2">
    <location>
        <begin position="136"/>
        <end position="249"/>
    </location>
</feature>
<proteinExistence type="predicted"/>